<dbReference type="AlphaFoldDB" id="A0A1M5PBA7"/>
<dbReference type="EMBL" id="FQWZ01000004">
    <property type="protein sequence ID" value="SHG99060.1"/>
    <property type="molecule type" value="Genomic_DNA"/>
</dbReference>
<dbReference type="SUPFAM" id="SSF51445">
    <property type="entry name" value="(Trans)glycosidases"/>
    <property type="match status" value="1"/>
</dbReference>
<dbReference type="PANTHER" id="PTHR34142">
    <property type="entry name" value="ENDO-BETA-1,4-GLUCANASE A"/>
    <property type="match status" value="1"/>
</dbReference>
<dbReference type="Proteomes" id="UP000199758">
    <property type="component" value="Unassembled WGS sequence"/>
</dbReference>
<dbReference type="InterPro" id="IPR001547">
    <property type="entry name" value="Glyco_hydro_5"/>
</dbReference>
<feature type="signal peptide" evidence="4">
    <location>
        <begin position="1"/>
        <end position="31"/>
    </location>
</feature>
<dbReference type="RefSeq" id="WP_084083338.1">
    <property type="nucleotide sequence ID" value="NZ_FQWZ01000004.1"/>
</dbReference>
<dbReference type="PROSITE" id="PS51257">
    <property type="entry name" value="PROKAR_LIPOPROTEIN"/>
    <property type="match status" value="1"/>
</dbReference>
<feature type="domain" description="Glycoside hydrolase family 5" evidence="5">
    <location>
        <begin position="113"/>
        <end position="392"/>
    </location>
</feature>
<dbReference type="PROSITE" id="PS00659">
    <property type="entry name" value="GLYCOSYL_HYDROL_F5"/>
    <property type="match status" value="1"/>
</dbReference>
<gene>
    <name evidence="6" type="ORF">SAMN04488068_2138</name>
</gene>
<evidence type="ECO:0000256" key="4">
    <source>
        <dbReference type="SAM" id="SignalP"/>
    </source>
</evidence>
<keyword evidence="4" id="KW-0732">Signal</keyword>
<name>A0A1M5PBA7_9GAMM</name>
<feature type="chain" id="PRO_5012025181" evidence="4">
    <location>
        <begin position="32"/>
        <end position="424"/>
    </location>
</feature>
<dbReference type="GO" id="GO:0009251">
    <property type="term" value="P:glucan catabolic process"/>
    <property type="evidence" value="ECO:0007669"/>
    <property type="project" value="TreeGrafter"/>
</dbReference>
<evidence type="ECO:0000256" key="1">
    <source>
        <dbReference type="ARBA" id="ARBA00022801"/>
    </source>
</evidence>
<accession>A0A1M5PBA7</accession>
<dbReference type="Gene3D" id="3.20.20.80">
    <property type="entry name" value="Glycosidases"/>
    <property type="match status" value="1"/>
</dbReference>
<dbReference type="InterPro" id="IPR018087">
    <property type="entry name" value="Glyco_hydro_5_CS"/>
</dbReference>
<dbReference type="PANTHER" id="PTHR34142:SF1">
    <property type="entry name" value="GLYCOSIDE HYDROLASE FAMILY 5 DOMAIN-CONTAINING PROTEIN"/>
    <property type="match status" value="1"/>
</dbReference>
<organism evidence="6 7">
    <name type="scientific">Hydrocarboniphaga daqingensis</name>
    <dbReference type="NCBI Taxonomy" id="490188"/>
    <lineage>
        <taxon>Bacteria</taxon>
        <taxon>Pseudomonadati</taxon>
        <taxon>Pseudomonadota</taxon>
        <taxon>Gammaproteobacteria</taxon>
        <taxon>Nevskiales</taxon>
        <taxon>Nevskiaceae</taxon>
        <taxon>Hydrocarboniphaga</taxon>
    </lineage>
</organism>
<sequence length="424" mass="45292">MPASQSRCGRSAPVAMLLGATLAITGCPLSAGDQAEAITTTAAPRVAGTALGPRQGAAASVRVLGNRLVDAGGAELQLRGVNYSGFEFVAIQGWNPADPSGAQAGQARGPNWAALKSWKVNTVRLPLNEASWLGRSCIDTSGVRHDPDPGDNYQAAVTEQVEQALAQGLYVIVDLHWSAPGDTCPMLQTQMANRDHSLAFWHSVATHFKHQPAVMFELFNEPFLNFGYDGGDPWAYLMHGRGGRFTAFPATSGSGNWQTVERGWDIASYQSMLDTVRATGARNVVLIGGLQYAQDLSGWLAQRPLDPLQQIAAVWHAYPRHGADWGSADYAQPNGAPAIYRHLRAIQAAGIPVVATETGDRNAPGTVGAPLVSTITAWADANGVGVVGWGWGVWQEPDNVLIQDRHGAPTDGYGQVYRDWLRAH</sequence>
<keyword evidence="1 3" id="KW-0378">Hydrolase</keyword>
<evidence type="ECO:0000313" key="6">
    <source>
        <dbReference type="EMBL" id="SHG99060.1"/>
    </source>
</evidence>
<dbReference type="STRING" id="490188.SAMN04488068_2138"/>
<reference evidence="6 7" key="1">
    <citation type="submission" date="2016-11" db="EMBL/GenBank/DDBJ databases">
        <authorList>
            <person name="Jaros S."/>
            <person name="Januszkiewicz K."/>
            <person name="Wedrychowicz H."/>
        </authorList>
    </citation>
    <scope>NUCLEOTIDE SEQUENCE [LARGE SCALE GENOMIC DNA]</scope>
    <source>
        <strain evidence="6 7">CGMCC 1.7049</strain>
    </source>
</reference>
<evidence type="ECO:0000256" key="2">
    <source>
        <dbReference type="ARBA" id="ARBA00023295"/>
    </source>
</evidence>
<evidence type="ECO:0000313" key="7">
    <source>
        <dbReference type="Proteomes" id="UP000199758"/>
    </source>
</evidence>
<protein>
    <submittedName>
        <fullName evidence="6">Cellulase (Glycosyl hydrolase family 5)</fullName>
    </submittedName>
</protein>
<evidence type="ECO:0000256" key="3">
    <source>
        <dbReference type="RuleBase" id="RU361153"/>
    </source>
</evidence>
<dbReference type="OrthoDB" id="1153097at2"/>
<keyword evidence="7" id="KW-1185">Reference proteome</keyword>
<dbReference type="GO" id="GO:0004553">
    <property type="term" value="F:hydrolase activity, hydrolyzing O-glycosyl compounds"/>
    <property type="evidence" value="ECO:0007669"/>
    <property type="project" value="InterPro"/>
</dbReference>
<evidence type="ECO:0000259" key="5">
    <source>
        <dbReference type="Pfam" id="PF00150"/>
    </source>
</evidence>
<comment type="similarity">
    <text evidence="3">Belongs to the glycosyl hydrolase 5 (cellulase A) family.</text>
</comment>
<dbReference type="Pfam" id="PF00150">
    <property type="entry name" value="Cellulase"/>
    <property type="match status" value="1"/>
</dbReference>
<proteinExistence type="inferred from homology"/>
<keyword evidence="2 3" id="KW-0326">Glycosidase</keyword>
<dbReference type="InterPro" id="IPR017853">
    <property type="entry name" value="GH"/>
</dbReference>